<proteinExistence type="predicted"/>
<keyword evidence="1" id="KW-0732">Signal</keyword>
<evidence type="ECO:0000313" key="4">
    <source>
        <dbReference type="Proteomes" id="UP000092840"/>
    </source>
</evidence>
<dbReference type="AlphaFoldDB" id="A0A1C3JUE9"/>
<dbReference type="EMBL" id="FLRA01000023">
    <property type="protein sequence ID" value="SBT18699.1"/>
    <property type="molecule type" value="Genomic_DNA"/>
</dbReference>
<feature type="chain" id="PRO_5008677072" evidence="1">
    <location>
        <begin position="21"/>
        <end position="94"/>
    </location>
</feature>
<sequence>MTRILLLIPLLVLFSISAKALDNNEDRGFVKNGLLEAPFELPSTEVSPDLDHTLLPAARIKISDAQTQSFCFFAQTNVTNVAYALSCRGPPYAA</sequence>
<dbReference type="OrthoDB" id="6107792at2"/>
<dbReference type="Proteomes" id="UP000092840">
    <property type="component" value="Unassembled WGS sequence"/>
</dbReference>
<feature type="signal peptide" evidence="1">
    <location>
        <begin position="1"/>
        <end position="20"/>
    </location>
</feature>
<reference evidence="3 4" key="2">
    <citation type="submission" date="2016-06" db="EMBL/GenBank/DDBJ databases">
        <authorList>
            <person name="Rodrigo-Torres L."/>
            <person name="Arahal D.R."/>
        </authorList>
    </citation>
    <scope>NUCLEOTIDE SEQUENCE [LARGE SCALE GENOMIC DNA]</scope>
    <source>
        <strain evidence="3 4">CECT 5116</strain>
    </source>
</reference>
<name>A0A1C3JUE9_9GAMM</name>
<accession>A0A1C3JUE9</accession>
<keyword evidence="4" id="KW-1185">Reference proteome</keyword>
<dbReference type="EMBL" id="FLRB01000013">
    <property type="protein sequence ID" value="SBT21654.1"/>
    <property type="molecule type" value="Genomic_DNA"/>
</dbReference>
<protein>
    <submittedName>
        <fullName evidence="2">Uncharacterized protein</fullName>
    </submittedName>
</protein>
<organism evidence="2 5">
    <name type="scientific">Marinomonas gallaica</name>
    <dbReference type="NCBI Taxonomy" id="1806667"/>
    <lineage>
        <taxon>Bacteria</taxon>
        <taxon>Pseudomonadati</taxon>
        <taxon>Pseudomonadota</taxon>
        <taxon>Gammaproteobacteria</taxon>
        <taxon>Oceanospirillales</taxon>
        <taxon>Oceanospirillaceae</taxon>
        <taxon>Marinomonas</taxon>
    </lineage>
</organism>
<evidence type="ECO:0000313" key="3">
    <source>
        <dbReference type="EMBL" id="SBT21654.1"/>
    </source>
</evidence>
<evidence type="ECO:0000313" key="5">
    <source>
        <dbReference type="Proteomes" id="UP000092871"/>
    </source>
</evidence>
<gene>
    <name evidence="2" type="ORF">MGA5115_02846</name>
    <name evidence="3" type="ORF">MGA5116_02250</name>
</gene>
<reference evidence="2 5" key="1">
    <citation type="submission" date="2016-06" db="EMBL/GenBank/DDBJ databases">
        <authorList>
            <person name="Kjaerup R.B."/>
            <person name="Dalgaard T.S."/>
            <person name="Juul-Madsen H.R."/>
        </authorList>
    </citation>
    <scope>NUCLEOTIDE SEQUENCE [LARGE SCALE GENOMIC DNA]</scope>
    <source>
        <strain evidence="2 5">CECT 5115</strain>
    </source>
</reference>
<evidence type="ECO:0000256" key="1">
    <source>
        <dbReference type="SAM" id="SignalP"/>
    </source>
</evidence>
<evidence type="ECO:0000313" key="2">
    <source>
        <dbReference type="EMBL" id="SBT18699.1"/>
    </source>
</evidence>
<dbReference type="Proteomes" id="UP000092871">
    <property type="component" value="Unassembled WGS sequence"/>
</dbReference>
<dbReference type="RefSeq" id="WP_067037682.1">
    <property type="nucleotide sequence ID" value="NZ_FLRA01000023.1"/>
</dbReference>